<dbReference type="Gene3D" id="2.170.210.20">
    <property type="entry name" value="Spindle assembly abnormal protein 6, N-terminal domain"/>
    <property type="match status" value="1"/>
</dbReference>
<dbReference type="AlphaFoldDB" id="A0A7R9I2V3"/>
<gene>
    <name evidence="7" type="ORF">TBIB3V08_LOCUS5902</name>
</gene>
<evidence type="ECO:0000256" key="3">
    <source>
        <dbReference type="ARBA" id="ARBA00023054"/>
    </source>
</evidence>
<accession>A0A7R9I2V3</accession>
<keyword evidence="5" id="KW-0131">Cell cycle</keyword>
<dbReference type="Pfam" id="PF16531">
    <property type="entry name" value="SAS-6_N"/>
    <property type="match status" value="1"/>
</dbReference>
<keyword evidence="3" id="KW-0175">Coiled coil</keyword>
<dbReference type="PANTHER" id="PTHR44281">
    <property type="entry name" value="SPINDLE ASSEMBLY ABNORMAL PROTEIN 6 HOMOLOG"/>
    <property type="match status" value="1"/>
</dbReference>
<evidence type="ECO:0000256" key="4">
    <source>
        <dbReference type="ARBA" id="ARBA00023212"/>
    </source>
</evidence>
<dbReference type="PANTHER" id="PTHR44281:SF2">
    <property type="entry name" value="SPINDLE ASSEMBLY ABNORMAL PROTEIN 6 HOMOLOG"/>
    <property type="match status" value="1"/>
</dbReference>
<name>A0A7R9I2V3_9NEOP</name>
<evidence type="ECO:0000313" key="7">
    <source>
        <dbReference type="EMBL" id="CAD7443496.1"/>
    </source>
</evidence>
<keyword evidence="2" id="KW-0963">Cytoplasm</keyword>
<comment type="subcellular location">
    <subcellularLocation>
        <location evidence="1">Cytoplasm</location>
        <location evidence="1">Cytoskeleton</location>
        <location evidence="1">Microtubule organizing center</location>
        <location evidence="1">Centrosome</location>
    </subcellularLocation>
</comment>
<organism evidence="7">
    <name type="scientific">Timema bartmani</name>
    <dbReference type="NCBI Taxonomy" id="61472"/>
    <lineage>
        <taxon>Eukaryota</taxon>
        <taxon>Metazoa</taxon>
        <taxon>Ecdysozoa</taxon>
        <taxon>Arthropoda</taxon>
        <taxon>Hexapoda</taxon>
        <taxon>Insecta</taxon>
        <taxon>Pterygota</taxon>
        <taxon>Neoptera</taxon>
        <taxon>Polyneoptera</taxon>
        <taxon>Phasmatodea</taxon>
        <taxon>Timematodea</taxon>
        <taxon>Timematoidea</taxon>
        <taxon>Timematidae</taxon>
        <taxon>Timema</taxon>
    </lineage>
</organism>
<evidence type="ECO:0000256" key="5">
    <source>
        <dbReference type="ARBA" id="ARBA00023306"/>
    </source>
</evidence>
<dbReference type="EMBL" id="OD566166">
    <property type="protein sequence ID" value="CAD7443496.1"/>
    <property type="molecule type" value="Genomic_DNA"/>
</dbReference>
<sequence>MKAAYKYKNRHNQKKKKKLIDKMYYGDSTDSERVESDDESLIDFNENVSREQVEQVDYDTTIFQKNMKKVENLSLQLTDDDDPLFLHVLMITEEDFKSLKSQQGLLVDFDHFPSQLVRLLEQCYNANDNSASSWLQGLLVVIADPFSELRAAIRWIGGRTRCPTAPAQHHTLVAKWAGPYE</sequence>
<proteinExistence type="predicted"/>
<keyword evidence="4" id="KW-0206">Cytoskeleton</keyword>
<evidence type="ECO:0000259" key="6">
    <source>
        <dbReference type="Pfam" id="PF16531"/>
    </source>
</evidence>
<feature type="domain" description="Spindle assembly abnormal protein 6 N-terminal" evidence="6">
    <location>
        <begin position="47"/>
        <end position="129"/>
    </location>
</feature>
<dbReference type="InterPro" id="IPR038558">
    <property type="entry name" value="SAS-6_N_sf"/>
</dbReference>
<reference evidence="7" key="1">
    <citation type="submission" date="2020-11" db="EMBL/GenBank/DDBJ databases">
        <authorList>
            <person name="Tran Van P."/>
        </authorList>
    </citation>
    <scope>NUCLEOTIDE SEQUENCE</scope>
</reference>
<dbReference type="GO" id="GO:0005813">
    <property type="term" value="C:centrosome"/>
    <property type="evidence" value="ECO:0007669"/>
    <property type="project" value="UniProtKB-SubCell"/>
</dbReference>
<dbReference type="InterPro" id="IPR032396">
    <property type="entry name" value="SAS-6_N"/>
</dbReference>
<protein>
    <recommendedName>
        <fullName evidence="6">Spindle assembly abnormal protein 6 N-terminal domain-containing protein</fullName>
    </recommendedName>
</protein>
<evidence type="ECO:0000256" key="2">
    <source>
        <dbReference type="ARBA" id="ARBA00022490"/>
    </source>
</evidence>
<evidence type="ECO:0000256" key="1">
    <source>
        <dbReference type="ARBA" id="ARBA00004300"/>
    </source>
</evidence>